<organism evidence="2 3">
    <name type="scientific">Fusarium globosum</name>
    <dbReference type="NCBI Taxonomy" id="78864"/>
    <lineage>
        <taxon>Eukaryota</taxon>
        <taxon>Fungi</taxon>
        <taxon>Dikarya</taxon>
        <taxon>Ascomycota</taxon>
        <taxon>Pezizomycotina</taxon>
        <taxon>Sordariomycetes</taxon>
        <taxon>Hypocreomycetidae</taxon>
        <taxon>Hypocreales</taxon>
        <taxon>Nectriaceae</taxon>
        <taxon>Fusarium</taxon>
        <taxon>Fusarium fujikuroi species complex</taxon>
    </lineage>
</organism>
<evidence type="ECO:0000313" key="3">
    <source>
        <dbReference type="Proteomes" id="UP000532311"/>
    </source>
</evidence>
<dbReference type="Proteomes" id="UP000532311">
    <property type="component" value="Unassembled WGS sequence"/>
</dbReference>
<reference evidence="2 3" key="1">
    <citation type="submission" date="2020-05" db="EMBL/GenBank/DDBJ databases">
        <title>Identification and distribution of gene clusters putatively required for synthesis of sphingolipid metabolism inhibitors in phylogenetically diverse species of the filamentous fungus Fusarium.</title>
        <authorList>
            <person name="Kim H.-S."/>
            <person name="Busman M."/>
            <person name="Brown D.W."/>
            <person name="Divon H."/>
            <person name="Uhlig S."/>
            <person name="Proctor R.H."/>
        </authorList>
    </citation>
    <scope>NUCLEOTIDE SEQUENCE [LARGE SCALE GENOMIC DNA]</scope>
    <source>
        <strain evidence="2 3">NRRL 26131</strain>
    </source>
</reference>
<name>A0A8H6DE69_9HYPO</name>
<evidence type="ECO:0000259" key="1">
    <source>
        <dbReference type="Pfam" id="PF12770"/>
    </source>
</evidence>
<dbReference type="InterPro" id="IPR024983">
    <property type="entry name" value="CHAT_dom"/>
</dbReference>
<dbReference type="Pfam" id="PF12770">
    <property type="entry name" value="CHAT"/>
    <property type="match status" value="1"/>
</dbReference>
<accession>A0A8H6DE69</accession>
<gene>
    <name evidence="2" type="ORF">FGLOB1_4030</name>
</gene>
<feature type="non-terminal residue" evidence="2">
    <location>
        <position position="1"/>
    </location>
</feature>
<feature type="domain" description="CHAT" evidence="1">
    <location>
        <begin position="189"/>
        <end position="344"/>
    </location>
</feature>
<dbReference type="AlphaFoldDB" id="A0A8H6DE69"/>
<protein>
    <submittedName>
        <fullName evidence="2">TPR Domain containing protein</fullName>
    </submittedName>
</protein>
<dbReference type="EMBL" id="JAAQPF010000151">
    <property type="protein sequence ID" value="KAF5713250.1"/>
    <property type="molecule type" value="Genomic_DNA"/>
</dbReference>
<proteinExistence type="predicted"/>
<comment type="caution">
    <text evidence="2">The sequence shown here is derived from an EMBL/GenBank/DDBJ whole genome shotgun (WGS) entry which is preliminary data.</text>
</comment>
<sequence length="345" mass="38494">LDALEEKIRQEDPCFANFQQPLSTNELKRLANKGPIVSFNVSHIRSDAFVVTQTGITPVSLPDLKEEDLNNNAKLFLEKPIVTHGSPNTKNARNRSMLRILKWLWDVAVHPVIEALDVHQSPNGRKLPCIWWTSSGLMALMPIHAAGDHTSDGTPNLLDFVIPSYTTILRALAYARETHCKTRLLIGPTKSETLEVLEACNAMFFGCHGQWMSTQPCESYLKLGADANSHLTIQEIQGSRHRDAQFAYLSACSTANLSVRHLEDGVVHIAGAFSLLGFLPVVGTFWEAKDIKARVVAKRFYEELMLQDCEDEDCVARAYHTAVMEMRGSKIQDPLVWATFAHLGT</sequence>
<evidence type="ECO:0000313" key="2">
    <source>
        <dbReference type="EMBL" id="KAF5713250.1"/>
    </source>
</evidence>
<keyword evidence="3" id="KW-1185">Reference proteome</keyword>